<evidence type="ECO:0008006" key="4">
    <source>
        <dbReference type="Google" id="ProtNLM"/>
    </source>
</evidence>
<dbReference type="OrthoDB" id="5800855at2"/>
<evidence type="ECO:0000313" key="3">
    <source>
        <dbReference type="Proteomes" id="UP000009080"/>
    </source>
</evidence>
<dbReference type="Pfam" id="PF13835">
    <property type="entry name" value="DUF4194"/>
    <property type="match status" value="1"/>
</dbReference>
<dbReference type="KEGG" id="ttu:TERTU_2795"/>
<proteinExistence type="predicted"/>
<evidence type="ECO:0000313" key="2">
    <source>
        <dbReference type="EMBL" id="ACR14081.1"/>
    </source>
</evidence>
<feature type="region of interest" description="Disordered" evidence="1">
    <location>
        <begin position="206"/>
        <end position="233"/>
    </location>
</feature>
<name>C5BMN8_TERTT</name>
<accession>C5BMN8</accession>
<dbReference type="AlphaFoldDB" id="C5BMN8"/>
<dbReference type="EMBL" id="CP001614">
    <property type="protein sequence ID" value="ACR14081.1"/>
    <property type="molecule type" value="Genomic_DNA"/>
</dbReference>
<reference evidence="2 3" key="1">
    <citation type="journal article" date="2009" name="PLoS ONE">
        <title>The complete genome of Teredinibacter turnerae T7901: an intracellular endosymbiont of marine wood-boring bivalves (shipworms).</title>
        <authorList>
            <person name="Yang J.C."/>
            <person name="Madupu R."/>
            <person name="Durkin A.S."/>
            <person name="Ekborg N.A."/>
            <person name="Pedamallu C.S."/>
            <person name="Hostetler J.B."/>
            <person name="Radune D."/>
            <person name="Toms B.S."/>
            <person name="Henrissat B."/>
            <person name="Coutinho P.M."/>
            <person name="Schwarz S."/>
            <person name="Field L."/>
            <person name="Trindade-Silva A.E."/>
            <person name="Soares C.A.G."/>
            <person name="Elshahawi S."/>
            <person name="Hanora A."/>
            <person name="Schmidt E.W."/>
            <person name="Haygood M.G."/>
            <person name="Posfai J."/>
            <person name="Benner J."/>
            <person name="Madinger C."/>
            <person name="Nove J."/>
            <person name="Anton B."/>
            <person name="Chaudhary K."/>
            <person name="Foster J."/>
            <person name="Holman A."/>
            <person name="Kumar S."/>
            <person name="Lessard P.A."/>
            <person name="Luyten Y.A."/>
            <person name="Slatko B."/>
            <person name="Wood N."/>
            <person name="Wu B."/>
            <person name="Teplitski M."/>
            <person name="Mougous J.D."/>
            <person name="Ward N."/>
            <person name="Eisen J.A."/>
            <person name="Badger J.H."/>
            <person name="Distel D.L."/>
        </authorList>
    </citation>
    <scope>NUCLEOTIDE SEQUENCE [LARGE SCALE GENOMIC DNA]</scope>
    <source>
        <strain evidence="3">ATCC 39867 / T7901</strain>
    </source>
</reference>
<dbReference type="InterPro" id="IPR025449">
    <property type="entry name" value="JetB"/>
</dbReference>
<keyword evidence="3" id="KW-1185">Reference proteome</keyword>
<dbReference type="HOGENOM" id="CLU_077426_0_0_6"/>
<dbReference type="eggNOG" id="ENOG502ZC0V">
    <property type="taxonomic scope" value="Bacteria"/>
</dbReference>
<dbReference type="STRING" id="377629.TERTU_2795"/>
<dbReference type="Proteomes" id="UP000009080">
    <property type="component" value="Chromosome"/>
</dbReference>
<feature type="compositionally biased region" description="Acidic residues" evidence="1">
    <location>
        <begin position="210"/>
        <end position="222"/>
    </location>
</feature>
<dbReference type="RefSeq" id="WP_015820197.1">
    <property type="nucleotide sequence ID" value="NC_012997.1"/>
</dbReference>
<sequence>MLDTFISEQLQTCGLRKEEFSELLIRLLDYGVICREESQIEATLYDRYLQCTDLVEAYLALVGIRILHDRQFNFVRLFPPGAEIPGMSDDDNSPFNSGFRVRPNQQEIAVILALRAEYEKALREGQVDERGQVLIPLESLAIAMNNLLKRHLPETQVDRKRLFTRLRQLRLIQFNQEDDFESNEIWLSIQPSITSFVTEAVLNTLGEPLPESEEPATSEAEPESTMFNDEAPQ</sequence>
<evidence type="ECO:0000256" key="1">
    <source>
        <dbReference type="SAM" id="MobiDB-lite"/>
    </source>
</evidence>
<gene>
    <name evidence="2" type="ordered locus">TERTU_2795</name>
</gene>
<protein>
    <recommendedName>
        <fullName evidence="4">DUF4194 domain-containing protein</fullName>
    </recommendedName>
</protein>
<organism evidence="2 3">
    <name type="scientific">Teredinibacter turnerae (strain ATCC 39867 / T7901)</name>
    <dbReference type="NCBI Taxonomy" id="377629"/>
    <lineage>
        <taxon>Bacteria</taxon>
        <taxon>Pseudomonadati</taxon>
        <taxon>Pseudomonadota</taxon>
        <taxon>Gammaproteobacteria</taxon>
        <taxon>Cellvibrionales</taxon>
        <taxon>Cellvibrionaceae</taxon>
        <taxon>Teredinibacter</taxon>
    </lineage>
</organism>